<feature type="compositionally biased region" description="Basic and acidic residues" evidence="8">
    <location>
        <begin position="487"/>
        <end position="497"/>
    </location>
</feature>
<dbReference type="PROSITE" id="PS50283">
    <property type="entry name" value="NA_SOLUT_SYMP_3"/>
    <property type="match status" value="1"/>
</dbReference>
<gene>
    <name evidence="10" type="ORF">ACFQPE_00180</name>
</gene>
<feature type="region of interest" description="Disordered" evidence="8">
    <location>
        <begin position="487"/>
        <end position="510"/>
    </location>
</feature>
<keyword evidence="5 9" id="KW-1133">Transmembrane helix</keyword>
<evidence type="ECO:0000256" key="8">
    <source>
        <dbReference type="SAM" id="MobiDB-lite"/>
    </source>
</evidence>
<dbReference type="EMBL" id="JBHTBF010000001">
    <property type="protein sequence ID" value="MFC7315215.1"/>
    <property type="molecule type" value="Genomic_DNA"/>
</dbReference>
<name>A0ABD6A4X2_9EURY</name>
<feature type="transmembrane region" description="Helical" evidence="9">
    <location>
        <begin position="191"/>
        <end position="209"/>
    </location>
</feature>
<evidence type="ECO:0000256" key="6">
    <source>
        <dbReference type="ARBA" id="ARBA00023136"/>
    </source>
</evidence>
<dbReference type="AlphaFoldDB" id="A0ABD6A4X2"/>
<feature type="transmembrane region" description="Helical" evidence="9">
    <location>
        <begin position="457"/>
        <end position="475"/>
    </location>
</feature>
<keyword evidence="3" id="KW-0813">Transport</keyword>
<feature type="transmembrane region" description="Helical" evidence="9">
    <location>
        <begin position="78"/>
        <end position="96"/>
    </location>
</feature>
<dbReference type="InterPro" id="IPR038377">
    <property type="entry name" value="Na/Glc_symporter_sf"/>
</dbReference>
<dbReference type="InterPro" id="IPR050277">
    <property type="entry name" value="Sodium:Solute_Symporter"/>
</dbReference>
<sequence>MATTGQLIVLGVPIAYLVVALVVGLAGRGSAEQTTTEGFIAGNRGIGLVVLYFIMGASIMSAFAFLGGPGEAYSQGAAAYYVLAYTGFGMVLWYLFGPKAARLGRKFGYVTQAELVADRYRSPTLSALMAVASIGAFIPYTVLQMKGVGYILSEASGGMLPFWAAALIPFLVIVAYVLASGMMGVGWSNVLQGVMMLVLAWGLGLYLPFELYGGIGPMFESIAARKSEFLVIGGEATGMPMLTYSSTVVVSVLGFVMWPHLFMRAYTADSERTLKKTIAFYPTFGLIMVPILLIGFAGVLYAPGVEPADNILPYMVTNLGLNPWIVGFLFAGGLAAAMSSADSIVHAAASVFTRDFYRRVVDPDVSDRRQTQLTQVAVVGVVAVSYYFAVVSTMDIVDLLAGAYGAVIQFLPLIFGVFFWPRATREGAIAGLVAGSAVTVLYTFVLPSPYGVHAGLWGLFVTTALFVAVSLVTTVDDPEHARKFVVESRPDHARRDAPTPSSGDAVPGDD</sequence>
<evidence type="ECO:0000256" key="4">
    <source>
        <dbReference type="ARBA" id="ARBA00022692"/>
    </source>
</evidence>
<feature type="transmembrane region" description="Helical" evidence="9">
    <location>
        <begin position="125"/>
        <end position="142"/>
    </location>
</feature>
<protein>
    <submittedName>
        <fullName evidence="10">Sodium:solute symporter</fullName>
    </submittedName>
</protein>
<keyword evidence="11" id="KW-1185">Reference proteome</keyword>
<proteinExistence type="inferred from homology"/>
<dbReference type="InterPro" id="IPR001734">
    <property type="entry name" value="Na/solute_symporter"/>
</dbReference>
<feature type="transmembrane region" description="Helical" evidence="9">
    <location>
        <begin position="244"/>
        <end position="266"/>
    </location>
</feature>
<feature type="transmembrane region" description="Helical" evidence="9">
    <location>
        <begin position="373"/>
        <end position="389"/>
    </location>
</feature>
<feature type="transmembrane region" description="Helical" evidence="9">
    <location>
        <begin position="6"/>
        <end position="26"/>
    </location>
</feature>
<evidence type="ECO:0000256" key="5">
    <source>
        <dbReference type="ARBA" id="ARBA00022989"/>
    </source>
</evidence>
<feature type="transmembrane region" description="Helical" evidence="9">
    <location>
        <begin position="162"/>
        <end position="179"/>
    </location>
</feature>
<evidence type="ECO:0000256" key="2">
    <source>
        <dbReference type="ARBA" id="ARBA00006434"/>
    </source>
</evidence>
<dbReference type="PANTHER" id="PTHR48086:SF8">
    <property type="entry name" value="MONOCARBOXYLIC ACID PERMEASE"/>
    <property type="match status" value="1"/>
</dbReference>
<feature type="transmembrane region" description="Helical" evidence="9">
    <location>
        <begin position="278"/>
        <end position="304"/>
    </location>
</feature>
<dbReference type="GO" id="GO:0016020">
    <property type="term" value="C:membrane"/>
    <property type="evidence" value="ECO:0007669"/>
    <property type="project" value="UniProtKB-SubCell"/>
</dbReference>
<dbReference type="CDD" id="cd10322">
    <property type="entry name" value="SLC5sbd"/>
    <property type="match status" value="1"/>
</dbReference>
<evidence type="ECO:0000256" key="7">
    <source>
        <dbReference type="RuleBase" id="RU362091"/>
    </source>
</evidence>
<organism evidence="10 11">
    <name type="scientific">Halomarina halobia</name>
    <dbReference type="NCBI Taxonomy" id="3033386"/>
    <lineage>
        <taxon>Archaea</taxon>
        <taxon>Methanobacteriati</taxon>
        <taxon>Methanobacteriota</taxon>
        <taxon>Stenosarchaea group</taxon>
        <taxon>Halobacteria</taxon>
        <taxon>Halobacteriales</taxon>
        <taxon>Natronomonadaceae</taxon>
        <taxon>Halomarina</taxon>
    </lineage>
</organism>
<reference evidence="10 11" key="1">
    <citation type="journal article" date="2019" name="Int. J. Syst. Evol. Microbiol.">
        <title>The Global Catalogue of Microorganisms (GCM) 10K type strain sequencing project: providing services to taxonomists for standard genome sequencing and annotation.</title>
        <authorList>
            <consortium name="The Broad Institute Genomics Platform"/>
            <consortium name="The Broad Institute Genome Sequencing Center for Infectious Disease"/>
            <person name="Wu L."/>
            <person name="Ma J."/>
        </authorList>
    </citation>
    <scope>NUCLEOTIDE SEQUENCE [LARGE SCALE GENOMIC DNA]</scope>
    <source>
        <strain evidence="10 11">PSR21</strain>
    </source>
</reference>
<evidence type="ECO:0000313" key="10">
    <source>
        <dbReference type="EMBL" id="MFC7315215.1"/>
    </source>
</evidence>
<dbReference type="PANTHER" id="PTHR48086">
    <property type="entry name" value="SODIUM/PROLINE SYMPORTER-RELATED"/>
    <property type="match status" value="1"/>
</dbReference>
<comment type="similarity">
    <text evidence="2 7">Belongs to the sodium:solute symporter (SSF) (TC 2.A.21) family.</text>
</comment>
<comment type="caution">
    <text evidence="10">The sequence shown here is derived from an EMBL/GenBank/DDBJ whole genome shotgun (WGS) entry which is preliminary data.</text>
</comment>
<comment type="subcellular location">
    <subcellularLocation>
        <location evidence="1">Membrane</location>
        <topology evidence="1">Multi-pass membrane protein</topology>
    </subcellularLocation>
</comment>
<feature type="transmembrane region" description="Helical" evidence="9">
    <location>
        <begin position="46"/>
        <end position="66"/>
    </location>
</feature>
<dbReference type="RefSeq" id="WP_276304621.1">
    <property type="nucleotide sequence ID" value="NZ_CP119992.1"/>
</dbReference>
<evidence type="ECO:0000313" key="11">
    <source>
        <dbReference type="Proteomes" id="UP001596547"/>
    </source>
</evidence>
<keyword evidence="4 9" id="KW-0812">Transmembrane</keyword>
<feature type="transmembrane region" description="Helical" evidence="9">
    <location>
        <begin position="324"/>
        <end position="352"/>
    </location>
</feature>
<dbReference type="Proteomes" id="UP001596547">
    <property type="component" value="Unassembled WGS sequence"/>
</dbReference>
<dbReference type="Gene3D" id="1.20.1730.10">
    <property type="entry name" value="Sodium/glucose cotransporter"/>
    <property type="match status" value="1"/>
</dbReference>
<dbReference type="Pfam" id="PF00474">
    <property type="entry name" value="SSF"/>
    <property type="match status" value="1"/>
</dbReference>
<evidence type="ECO:0000256" key="3">
    <source>
        <dbReference type="ARBA" id="ARBA00022448"/>
    </source>
</evidence>
<evidence type="ECO:0000256" key="9">
    <source>
        <dbReference type="SAM" id="Phobius"/>
    </source>
</evidence>
<evidence type="ECO:0000256" key="1">
    <source>
        <dbReference type="ARBA" id="ARBA00004141"/>
    </source>
</evidence>
<feature type="transmembrane region" description="Helical" evidence="9">
    <location>
        <begin position="401"/>
        <end position="420"/>
    </location>
</feature>
<dbReference type="GeneID" id="79314174"/>
<feature type="transmembrane region" description="Helical" evidence="9">
    <location>
        <begin position="427"/>
        <end position="445"/>
    </location>
</feature>
<keyword evidence="6 9" id="KW-0472">Membrane</keyword>
<accession>A0ABD6A4X2</accession>